<comment type="cofactor">
    <cofactor evidence="1">
        <name>Mn(2+)</name>
        <dbReference type="ChEBI" id="CHEBI:29035"/>
    </cofactor>
</comment>
<evidence type="ECO:0000256" key="2">
    <source>
        <dbReference type="ARBA" id="ARBA00001946"/>
    </source>
</evidence>
<dbReference type="EMBL" id="JACGWJ010000030">
    <property type="protein sequence ID" value="KAL0300687.1"/>
    <property type="molecule type" value="Genomic_DNA"/>
</dbReference>
<gene>
    <name evidence="8" type="ORF">Sradi_6345500</name>
</gene>
<evidence type="ECO:0000256" key="5">
    <source>
        <dbReference type="ARBA" id="ARBA00022842"/>
    </source>
</evidence>
<evidence type="ECO:0000256" key="3">
    <source>
        <dbReference type="ARBA" id="ARBA00022723"/>
    </source>
</evidence>
<dbReference type="Gene3D" id="3.90.79.10">
    <property type="entry name" value="Nucleoside Triphosphate Pyrophosphohydrolase"/>
    <property type="match status" value="1"/>
</dbReference>
<dbReference type="GO" id="GO:0010945">
    <property type="term" value="F:coenzyme A diphosphatase activity"/>
    <property type="evidence" value="ECO:0007669"/>
    <property type="project" value="InterPro"/>
</dbReference>
<dbReference type="CDD" id="cd03426">
    <property type="entry name" value="NUDIX_CoAse_Nudt7"/>
    <property type="match status" value="1"/>
</dbReference>
<dbReference type="InterPro" id="IPR015797">
    <property type="entry name" value="NUDIX_hydrolase-like_dom_sf"/>
</dbReference>
<sequence length="230" mass="26158">MNSYSFGRSETLVKLAQRLRLADQHNNFDVLDDSSKVKDSRIQDSDAELIPLVGLKPSRAAVLICLFEDERGHLRVILTKRSSAMSSHSGEVALPGGKWEESDANDVDTALREAQEEIGLDPSIVEVVTVLDPFHTKRNITVAPVIGIIWDKRAFNPVPNAAEDENRRQEEREWMGYKYLLHFFDHQDENKSYVIWALTAGILIKAASVVYQQPPAFEERRPTFWNRSSH</sequence>
<evidence type="ECO:0000256" key="4">
    <source>
        <dbReference type="ARBA" id="ARBA00022801"/>
    </source>
</evidence>
<keyword evidence="4 8" id="KW-0378">Hydrolase</keyword>
<dbReference type="GO" id="GO:0046872">
    <property type="term" value="F:metal ion binding"/>
    <property type="evidence" value="ECO:0007669"/>
    <property type="project" value="UniProtKB-KW"/>
</dbReference>
<dbReference type="PROSITE" id="PS51462">
    <property type="entry name" value="NUDIX"/>
    <property type="match status" value="1"/>
</dbReference>
<comment type="cofactor">
    <cofactor evidence="2">
        <name>Mg(2+)</name>
        <dbReference type="ChEBI" id="CHEBI:18420"/>
    </cofactor>
</comment>
<dbReference type="AlphaFoldDB" id="A0AAW2K273"/>
<dbReference type="GO" id="GO:0015937">
    <property type="term" value="P:coenzyme A biosynthetic process"/>
    <property type="evidence" value="ECO:0007669"/>
    <property type="project" value="UniProtKB-ARBA"/>
</dbReference>
<proteinExistence type="predicted"/>
<accession>A0AAW2K273</accession>
<feature type="domain" description="Nudix hydrolase" evidence="7">
    <location>
        <begin position="57"/>
        <end position="199"/>
    </location>
</feature>
<comment type="caution">
    <text evidence="8">The sequence shown here is derived from an EMBL/GenBank/DDBJ whole genome shotgun (WGS) entry which is preliminary data.</text>
</comment>
<dbReference type="GO" id="GO:0006637">
    <property type="term" value="P:acyl-CoA metabolic process"/>
    <property type="evidence" value="ECO:0007669"/>
    <property type="project" value="UniProtKB-ARBA"/>
</dbReference>
<reference evidence="8" key="1">
    <citation type="submission" date="2020-06" db="EMBL/GenBank/DDBJ databases">
        <authorList>
            <person name="Li T."/>
            <person name="Hu X."/>
            <person name="Zhang T."/>
            <person name="Song X."/>
            <person name="Zhang H."/>
            <person name="Dai N."/>
            <person name="Sheng W."/>
            <person name="Hou X."/>
            <person name="Wei L."/>
        </authorList>
    </citation>
    <scope>NUCLEOTIDE SEQUENCE</scope>
    <source>
        <strain evidence="8">G02</strain>
        <tissue evidence="8">Leaf</tissue>
    </source>
</reference>
<dbReference type="Pfam" id="PF00293">
    <property type="entry name" value="NUDIX"/>
    <property type="match status" value="1"/>
</dbReference>
<evidence type="ECO:0000256" key="1">
    <source>
        <dbReference type="ARBA" id="ARBA00001936"/>
    </source>
</evidence>
<dbReference type="InterPro" id="IPR045121">
    <property type="entry name" value="CoAse"/>
</dbReference>
<name>A0AAW2K273_SESRA</name>
<evidence type="ECO:0000256" key="6">
    <source>
        <dbReference type="ARBA" id="ARBA00023211"/>
    </source>
</evidence>
<dbReference type="GO" id="GO:0005737">
    <property type="term" value="C:cytoplasm"/>
    <property type="evidence" value="ECO:0007669"/>
    <property type="project" value="UniProtKB-ARBA"/>
</dbReference>
<dbReference type="GO" id="GO:0008893">
    <property type="term" value="F:guanosine-3',5'-bis(diphosphate) 3'-diphosphatase activity"/>
    <property type="evidence" value="ECO:0007669"/>
    <property type="project" value="UniProtKB-ARBA"/>
</dbReference>
<dbReference type="InterPro" id="IPR000086">
    <property type="entry name" value="NUDIX_hydrolase_dom"/>
</dbReference>
<evidence type="ECO:0000313" key="8">
    <source>
        <dbReference type="EMBL" id="KAL0300687.1"/>
    </source>
</evidence>
<dbReference type="GO" id="GO:0015938">
    <property type="term" value="P:coenzyme A catabolic process"/>
    <property type="evidence" value="ECO:0007669"/>
    <property type="project" value="TreeGrafter"/>
</dbReference>
<reference evidence="8" key="2">
    <citation type="journal article" date="2024" name="Plant">
        <title>Genomic evolution and insights into agronomic trait innovations of Sesamum species.</title>
        <authorList>
            <person name="Miao H."/>
            <person name="Wang L."/>
            <person name="Qu L."/>
            <person name="Liu H."/>
            <person name="Sun Y."/>
            <person name="Le M."/>
            <person name="Wang Q."/>
            <person name="Wei S."/>
            <person name="Zheng Y."/>
            <person name="Lin W."/>
            <person name="Duan Y."/>
            <person name="Cao H."/>
            <person name="Xiong S."/>
            <person name="Wang X."/>
            <person name="Wei L."/>
            <person name="Li C."/>
            <person name="Ma Q."/>
            <person name="Ju M."/>
            <person name="Zhao R."/>
            <person name="Li G."/>
            <person name="Mu C."/>
            <person name="Tian Q."/>
            <person name="Mei H."/>
            <person name="Zhang T."/>
            <person name="Gao T."/>
            <person name="Zhang H."/>
        </authorList>
    </citation>
    <scope>NUCLEOTIDE SEQUENCE</scope>
    <source>
        <strain evidence="8">G02</strain>
    </source>
</reference>
<dbReference type="PANTHER" id="PTHR12992">
    <property type="entry name" value="NUDIX HYDROLASE"/>
    <property type="match status" value="1"/>
</dbReference>
<dbReference type="PANTHER" id="PTHR12992:SF41">
    <property type="entry name" value="NUDIX HYDROLASE 11"/>
    <property type="match status" value="1"/>
</dbReference>
<keyword evidence="5" id="KW-0460">Magnesium</keyword>
<evidence type="ECO:0000259" key="7">
    <source>
        <dbReference type="PROSITE" id="PS51462"/>
    </source>
</evidence>
<protein>
    <submittedName>
        <fullName evidence="8">Nudix hydrolase 22, chloroplastic</fullName>
    </submittedName>
</protein>
<keyword evidence="3" id="KW-0479">Metal-binding</keyword>
<dbReference type="SUPFAM" id="SSF55811">
    <property type="entry name" value="Nudix"/>
    <property type="match status" value="1"/>
</dbReference>
<organism evidence="8">
    <name type="scientific">Sesamum radiatum</name>
    <name type="common">Black benniseed</name>
    <dbReference type="NCBI Taxonomy" id="300843"/>
    <lineage>
        <taxon>Eukaryota</taxon>
        <taxon>Viridiplantae</taxon>
        <taxon>Streptophyta</taxon>
        <taxon>Embryophyta</taxon>
        <taxon>Tracheophyta</taxon>
        <taxon>Spermatophyta</taxon>
        <taxon>Magnoliopsida</taxon>
        <taxon>eudicotyledons</taxon>
        <taxon>Gunneridae</taxon>
        <taxon>Pentapetalae</taxon>
        <taxon>asterids</taxon>
        <taxon>lamiids</taxon>
        <taxon>Lamiales</taxon>
        <taxon>Pedaliaceae</taxon>
        <taxon>Sesamum</taxon>
    </lineage>
</organism>
<dbReference type="FunFam" id="3.90.79.10:FF:000036">
    <property type="entry name" value="Nudix hydrolase 11"/>
    <property type="match status" value="1"/>
</dbReference>
<keyword evidence="6" id="KW-0464">Manganese</keyword>